<evidence type="ECO:0000256" key="3">
    <source>
        <dbReference type="ARBA" id="ARBA00022553"/>
    </source>
</evidence>
<dbReference type="Gene3D" id="3.30.565.10">
    <property type="entry name" value="Histidine kinase-like ATPase, C-terminal domain"/>
    <property type="match status" value="1"/>
</dbReference>
<dbReference type="PANTHER" id="PTHR43547:SF2">
    <property type="entry name" value="HYBRID SIGNAL TRANSDUCTION HISTIDINE KINASE C"/>
    <property type="match status" value="1"/>
</dbReference>
<dbReference type="Proteomes" id="UP001528920">
    <property type="component" value="Unassembled WGS sequence"/>
</dbReference>
<dbReference type="Gene3D" id="1.10.287.130">
    <property type="match status" value="1"/>
</dbReference>
<dbReference type="InterPro" id="IPR000700">
    <property type="entry name" value="PAS-assoc_C"/>
</dbReference>
<dbReference type="SUPFAM" id="SSF55785">
    <property type="entry name" value="PYP-like sensor domain (PAS domain)"/>
    <property type="match status" value="2"/>
</dbReference>
<comment type="caution">
    <text evidence="8">The sequence shown here is derived from an EMBL/GenBank/DDBJ whole genome shotgun (WGS) entry which is preliminary data.</text>
</comment>
<keyword evidence="3 4" id="KW-0597">Phosphoprotein</keyword>
<dbReference type="InterPro" id="IPR001789">
    <property type="entry name" value="Sig_transdc_resp-reg_receiver"/>
</dbReference>
<dbReference type="InterPro" id="IPR004358">
    <property type="entry name" value="Sig_transdc_His_kin-like_C"/>
</dbReference>
<dbReference type="SMART" id="SM00448">
    <property type="entry name" value="REC"/>
    <property type="match status" value="1"/>
</dbReference>
<gene>
    <name evidence="8" type="ORF">L3049_03790</name>
</gene>
<dbReference type="Gene3D" id="3.30.450.20">
    <property type="entry name" value="PAS domain"/>
    <property type="match status" value="2"/>
</dbReference>
<accession>A0ABT5VPE7</accession>
<evidence type="ECO:0000313" key="9">
    <source>
        <dbReference type="Proteomes" id="UP001528920"/>
    </source>
</evidence>
<sequence>MELDFTPQLLIVDDRPENLELLRALLGKLEVGMELIQSPIKALQDIEKKEYALIILDVQMPQMDGFLLAQKIRSGIVNKSTPIIFLTAIFLDKQSESKGYKCGGVDFIMKPFDTAILLNKVNIFLDLYTNRRLLETQNEKLTIALQEKNLLESRLRNLASDYRSILEGQSELILKMDSQKRVDFANKAFTDFFDYTIDGIVKDPLSKISLFLQEQISKGVENLNGKNRVTIFEESFVNSDGNCVCLEWTIYKKIEFEDTCFLAIGRDVSDRKKMTESLIKKEDVLRKIQKKTSIGSFEWDSYSKIIRGSDEFMRLYELSSDLEQSLFDQIKLKTHIEDRNAIERMLLNFPQKNQKIEFEHRYNYTDGTLKHFKIEIYSEYDESEDILNLFGLVCDLSQEKALEMTFKESLSLENEAYVDKAIFELDEHNHFSYVNEFACNFLECTELKKTKGVEFLQFFEDDSKIKKVLKACHLEKRFVFEVLSVVTRKNKKKRIVLAAHPIIGDKKKCVRGMMMEIASDGDLAEDTAEYKTIITGLKRQEKEFEKSTIELKEKVDKELKVNDFHRQLLLKKSELESLGKMATSMVNEINQPLTGISMIMDNLLLRLSMNKIDEDYIREKCSQVFVDIDRIKKYLSQIGIYNSSQKESTKELIDVNNIIKIAVSLAQKQYKNSKIEWTFKESKDDLYVMGNKYKLQKVIGDVLNNAYESIEQKFKDLSSENKYINIATNLDDKKVLISIKDNGCGISPDNLNYIFEPFFTTKQSGIGSGLGLYISKGIVQKMNGRISVDSKKGEYTEMTLILPHEFESSKKEVNFEKN</sequence>
<feature type="domain" description="Response regulatory" evidence="6">
    <location>
        <begin position="8"/>
        <end position="125"/>
    </location>
</feature>
<dbReference type="SUPFAM" id="SSF52172">
    <property type="entry name" value="CheY-like"/>
    <property type="match status" value="1"/>
</dbReference>
<feature type="domain" description="Histidine kinase" evidence="5">
    <location>
        <begin position="584"/>
        <end position="806"/>
    </location>
</feature>
<evidence type="ECO:0000256" key="4">
    <source>
        <dbReference type="PROSITE-ProRule" id="PRU00169"/>
    </source>
</evidence>
<dbReference type="PROSITE" id="PS50110">
    <property type="entry name" value="RESPONSE_REGULATORY"/>
    <property type="match status" value="1"/>
</dbReference>
<evidence type="ECO:0000256" key="1">
    <source>
        <dbReference type="ARBA" id="ARBA00000085"/>
    </source>
</evidence>
<dbReference type="PROSITE" id="PS50109">
    <property type="entry name" value="HIS_KIN"/>
    <property type="match status" value="1"/>
</dbReference>
<comment type="catalytic activity">
    <reaction evidence="1">
        <text>ATP + protein L-histidine = ADP + protein N-phospho-L-histidine.</text>
        <dbReference type="EC" id="2.7.13.3"/>
    </reaction>
</comment>
<dbReference type="EMBL" id="JAKJSC010000001">
    <property type="protein sequence ID" value="MDE5417120.1"/>
    <property type="molecule type" value="Genomic_DNA"/>
</dbReference>
<dbReference type="InterPro" id="IPR036890">
    <property type="entry name" value="HATPase_C_sf"/>
</dbReference>
<dbReference type="EC" id="2.7.13.3" evidence="2"/>
<evidence type="ECO:0000259" key="5">
    <source>
        <dbReference type="PROSITE" id="PS50109"/>
    </source>
</evidence>
<evidence type="ECO:0000259" key="7">
    <source>
        <dbReference type="PROSITE" id="PS50113"/>
    </source>
</evidence>
<dbReference type="InterPro" id="IPR003594">
    <property type="entry name" value="HATPase_dom"/>
</dbReference>
<dbReference type="PANTHER" id="PTHR43547">
    <property type="entry name" value="TWO-COMPONENT HISTIDINE KINASE"/>
    <property type="match status" value="1"/>
</dbReference>
<dbReference type="Gene3D" id="3.40.50.2300">
    <property type="match status" value="1"/>
</dbReference>
<dbReference type="NCBIfam" id="TIGR00229">
    <property type="entry name" value="sensory_box"/>
    <property type="match status" value="1"/>
</dbReference>
<feature type="domain" description="PAC" evidence="7">
    <location>
        <begin position="356"/>
        <end position="408"/>
    </location>
</feature>
<evidence type="ECO:0000259" key="6">
    <source>
        <dbReference type="PROSITE" id="PS50110"/>
    </source>
</evidence>
<dbReference type="Pfam" id="PF00072">
    <property type="entry name" value="Response_reg"/>
    <property type="match status" value="1"/>
</dbReference>
<dbReference type="PRINTS" id="PR00344">
    <property type="entry name" value="BCTRLSENSOR"/>
</dbReference>
<evidence type="ECO:0000256" key="2">
    <source>
        <dbReference type="ARBA" id="ARBA00012438"/>
    </source>
</evidence>
<dbReference type="InterPro" id="IPR035965">
    <property type="entry name" value="PAS-like_dom_sf"/>
</dbReference>
<organism evidence="8 9">
    <name type="scientific">Paralabilibaculum antarcticum</name>
    <dbReference type="NCBI Taxonomy" id="2912572"/>
    <lineage>
        <taxon>Bacteria</taxon>
        <taxon>Pseudomonadati</taxon>
        <taxon>Bacteroidota</taxon>
        <taxon>Bacteroidia</taxon>
        <taxon>Marinilabiliales</taxon>
        <taxon>Marinifilaceae</taxon>
        <taxon>Paralabilibaculum</taxon>
    </lineage>
</organism>
<keyword evidence="9" id="KW-1185">Reference proteome</keyword>
<dbReference type="RefSeq" id="WP_275108458.1">
    <property type="nucleotide sequence ID" value="NZ_JAKJSC010000001.1"/>
</dbReference>
<reference evidence="8 9" key="1">
    <citation type="submission" date="2022-01" db="EMBL/GenBank/DDBJ databases">
        <title>Labilibaculum sp. nov, a marine bacterium isolated from Antarctica.</title>
        <authorList>
            <person name="Dai W."/>
        </authorList>
    </citation>
    <scope>NUCLEOTIDE SEQUENCE [LARGE SCALE GENOMIC DNA]</scope>
    <source>
        <strain evidence="8 9">DW002</strain>
    </source>
</reference>
<evidence type="ECO:0000313" key="8">
    <source>
        <dbReference type="EMBL" id="MDE5417120.1"/>
    </source>
</evidence>
<dbReference type="InterPro" id="IPR000014">
    <property type="entry name" value="PAS"/>
</dbReference>
<dbReference type="SUPFAM" id="SSF55874">
    <property type="entry name" value="ATPase domain of HSP90 chaperone/DNA topoisomerase II/histidine kinase"/>
    <property type="match status" value="1"/>
</dbReference>
<dbReference type="Pfam" id="PF13426">
    <property type="entry name" value="PAS_9"/>
    <property type="match status" value="1"/>
</dbReference>
<feature type="modified residue" description="4-aspartylphosphate" evidence="4">
    <location>
        <position position="57"/>
    </location>
</feature>
<dbReference type="PROSITE" id="PS50113">
    <property type="entry name" value="PAC"/>
    <property type="match status" value="1"/>
</dbReference>
<name>A0ABT5VPE7_9BACT</name>
<dbReference type="InterPro" id="IPR011006">
    <property type="entry name" value="CheY-like_superfamily"/>
</dbReference>
<protein>
    <recommendedName>
        <fullName evidence="2">histidine kinase</fullName>
        <ecNumber evidence="2">2.7.13.3</ecNumber>
    </recommendedName>
</protein>
<proteinExistence type="predicted"/>
<dbReference type="SMART" id="SM00387">
    <property type="entry name" value="HATPase_c"/>
    <property type="match status" value="1"/>
</dbReference>
<dbReference type="InterPro" id="IPR005467">
    <property type="entry name" value="His_kinase_dom"/>
</dbReference>
<dbReference type="Pfam" id="PF02518">
    <property type="entry name" value="HATPase_c"/>
    <property type="match status" value="1"/>
</dbReference>